<gene>
    <name evidence="2" type="ORF">JIN87_12065</name>
</gene>
<dbReference type="Proteomes" id="UP000617628">
    <property type="component" value="Unassembled WGS sequence"/>
</dbReference>
<organism evidence="2 3">
    <name type="scientific">Pelagicoccus mobilis</name>
    <dbReference type="NCBI Taxonomy" id="415221"/>
    <lineage>
        <taxon>Bacteria</taxon>
        <taxon>Pseudomonadati</taxon>
        <taxon>Verrucomicrobiota</taxon>
        <taxon>Opitutia</taxon>
        <taxon>Puniceicoccales</taxon>
        <taxon>Pelagicoccaceae</taxon>
        <taxon>Pelagicoccus</taxon>
    </lineage>
</organism>
<feature type="signal peptide" evidence="1">
    <location>
        <begin position="1"/>
        <end position="19"/>
    </location>
</feature>
<reference evidence="2" key="1">
    <citation type="submission" date="2021-01" db="EMBL/GenBank/DDBJ databases">
        <title>Modified the classification status of verrucomicrobia.</title>
        <authorList>
            <person name="Feng X."/>
        </authorList>
    </citation>
    <scope>NUCLEOTIDE SEQUENCE</scope>
    <source>
        <strain evidence="2">KCTC 13126</strain>
    </source>
</reference>
<sequence length="239" mass="24370">MKKAILVTALLAGISCLNADVLELNDGKILRGTYQGGTDGTIRFEANGKSEVYPASSVAALSIEPGGSKSSSQAASNTAVQQHTIPAGSQVVVELRSEVSTVSARPGQKFDAILQNDLRSGSVVIAPRGSLVTGTVTEVQRPRRVSKAATLAVTLDSVNVGGQSIRLNTNTKRAETHNDGAAIRGALAGAIVGEIVDNDAGKGAAAGATMGALKRGDNIGYAPGTIMKFSLSTPLTVSK</sequence>
<feature type="chain" id="PRO_5038081378" description="DUF5666 domain-containing protein" evidence="1">
    <location>
        <begin position="20"/>
        <end position="239"/>
    </location>
</feature>
<comment type="caution">
    <text evidence="2">The sequence shown here is derived from an EMBL/GenBank/DDBJ whole genome shotgun (WGS) entry which is preliminary data.</text>
</comment>
<dbReference type="EMBL" id="JAENIL010000020">
    <property type="protein sequence ID" value="MBK1877603.1"/>
    <property type="molecule type" value="Genomic_DNA"/>
</dbReference>
<keyword evidence="1" id="KW-0732">Signal</keyword>
<evidence type="ECO:0000256" key="1">
    <source>
        <dbReference type="SAM" id="SignalP"/>
    </source>
</evidence>
<evidence type="ECO:0008006" key="4">
    <source>
        <dbReference type="Google" id="ProtNLM"/>
    </source>
</evidence>
<dbReference type="AlphaFoldDB" id="A0A934RWF3"/>
<evidence type="ECO:0000313" key="2">
    <source>
        <dbReference type="EMBL" id="MBK1877603.1"/>
    </source>
</evidence>
<proteinExistence type="predicted"/>
<evidence type="ECO:0000313" key="3">
    <source>
        <dbReference type="Proteomes" id="UP000617628"/>
    </source>
</evidence>
<dbReference type="RefSeq" id="WP_200355817.1">
    <property type="nucleotide sequence ID" value="NZ_JAENIL010000020.1"/>
</dbReference>
<accession>A0A934RWF3</accession>
<dbReference type="PROSITE" id="PS51257">
    <property type="entry name" value="PROKAR_LIPOPROTEIN"/>
    <property type="match status" value="1"/>
</dbReference>
<protein>
    <recommendedName>
        <fullName evidence="4">DUF5666 domain-containing protein</fullName>
    </recommendedName>
</protein>
<keyword evidence="3" id="KW-1185">Reference proteome</keyword>
<name>A0A934RWF3_9BACT</name>